<protein>
    <submittedName>
        <fullName evidence="2">Uncharacterized protein</fullName>
    </submittedName>
</protein>
<organism evidence="2 3">
    <name type="scientific">Xylocopa violacea</name>
    <name type="common">Violet carpenter bee</name>
    <name type="synonym">Apis violacea</name>
    <dbReference type="NCBI Taxonomy" id="135666"/>
    <lineage>
        <taxon>Eukaryota</taxon>
        <taxon>Metazoa</taxon>
        <taxon>Ecdysozoa</taxon>
        <taxon>Arthropoda</taxon>
        <taxon>Hexapoda</taxon>
        <taxon>Insecta</taxon>
        <taxon>Pterygota</taxon>
        <taxon>Neoptera</taxon>
        <taxon>Endopterygota</taxon>
        <taxon>Hymenoptera</taxon>
        <taxon>Apocrita</taxon>
        <taxon>Aculeata</taxon>
        <taxon>Apoidea</taxon>
        <taxon>Anthophila</taxon>
        <taxon>Apidae</taxon>
        <taxon>Xylocopa</taxon>
        <taxon>Xylocopa</taxon>
    </lineage>
</organism>
<comment type="caution">
    <text evidence="2">The sequence shown here is derived from an EMBL/GenBank/DDBJ whole genome shotgun (WGS) entry which is preliminary data.</text>
</comment>
<evidence type="ECO:0000313" key="2">
    <source>
        <dbReference type="EMBL" id="CAL7933473.1"/>
    </source>
</evidence>
<feature type="region of interest" description="Disordered" evidence="1">
    <location>
        <begin position="231"/>
        <end position="253"/>
    </location>
</feature>
<evidence type="ECO:0000313" key="3">
    <source>
        <dbReference type="Proteomes" id="UP001642520"/>
    </source>
</evidence>
<feature type="compositionally biased region" description="Polar residues" evidence="1">
    <location>
        <begin position="287"/>
        <end position="301"/>
    </location>
</feature>
<dbReference type="EMBL" id="CAXAJV020001281">
    <property type="protein sequence ID" value="CAL7933473.1"/>
    <property type="molecule type" value="Genomic_DNA"/>
</dbReference>
<evidence type="ECO:0000256" key="1">
    <source>
        <dbReference type="SAM" id="MobiDB-lite"/>
    </source>
</evidence>
<feature type="region of interest" description="Disordered" evidence="1">
    <location>
        <begin position="282"/>
        <end position="308"/>
    </location>
</feature>
<gene>
    <name evidence="2" type="ORF">XYLVIOL_LOCUS477</name>
</gene>
<dbReference type="Proteomes" id="UP001642520">
    <property type="component" value="Unassembled WGS sequence"/>
</dbReference>
<sequence length="308" mass="35010">MKGCVLWYRGGGKGRRIVASMIPPLSVIPRFPDCVDWQKMRTVTVWTAFVLAYSSSPFVAGIRYIDTISAQSGNTGDIAEKRVDLTEPTCEELRTMWRYTKRQSRAAKTTTGYSLYPDPFSYNVWKSYSERAKPPLNYRGRFTGRARNRAGGSAPIYGRMVHKAPAGSRLRNGMRHSIRPFRFYGTVNPYPSSRQQLGSFRTVGGGSQVPQAGSFQHLKEILRAERARELQEQHKADELREKTPTTSKDSMDYDHPLIQQSRKQFLKPTLRNPTKVTEFGQGRYASNVPNTGQAWSRSGPQSRDYLLR</sequence>
<name>A0ABP1N028_XYLVO</name>
<reference evidence="2 3" key="1">
    <citation type="submission" date="2024-08" db="EMBL/GenBank/DDBJ databases">
        <authorList>
            <person name="Will J Nash"/>
            <person name="Angela Man"/>
            <person name="Seanna McTaggart"/>
            <person name="Kendall Baker"/>
            <person name="Tom Barker"/>
            <person name="Leah Catchpole"/>
            <person name="Alex Durrant"/>
            <person name="Karim Gharbi"/>
            <person name="Naomi Irish"/>
            <person name="Gemy Kaithakottil"/>
            <person name="Debby Ku"/>
            <person name="Aaliyah Providence"/>
            <person name="Felix Shaw"/>
            <person name="David Swarbreck"/>
            <person name="Chris Watkins"/>
            <person name="Ann M. McCartney"/>
            <person name="Giulio Formenti"/>
            <person name="Alice Mouton"/>
            <person name="Noel Vella"/>
            <person name="Bjorn M von Reumont"/>
            <person name="Adriana Vella"/>
            <person name="Wilfried Haerty"/>
        </authorList>
    </citation>
    <scope>NUCLEOTIDE SEQUENCE [LARGE SCALE GENOMIC DNA]</scope>
</reference>
<proteinExistence type="predicted"/>
<keyword evidence="3" id="KW-1185">Reference proteome</keyword>
<accession>A0ABP1N028</accession>